<organism evidence="2 3">
    <name type="scientific">Ramazzottius varieornatus</name>
    <name type="common">Water bear</name>
    <name type="synonym">Tardigrade</name>
    <dbReference type="NCBI Taxonomy" id="947166"/>
    <lineage>
        <taxon>Eukaryota</taxon>
        <taxon>Metazoa</taxon>
        <taxon>Ecdysozoa</taxon>
        <taxon>Tardigrada</taxon>
        <taxon>Eutardigrada</taxon>
        <taxon>Parachela</taxon>
        <taxon>Hypsibioidea</taxon>
        <taxon>Ramazzottiidae</taxon>
        <taxon>Ramazzottius</taxon>
    </lineage>
</organism>
<sequence>MDASGLCDFDLRTVSWEDHPVLRAIETNRISSLRRMIKTQGFKKLGTTSVHHARTLKGESCLTYALSKSTSFKDPKLFLELINLLVGKFCADPNIRDRHGSGLSYAVLHSLDLEVIKLLLPAQTKQPEVEDVFSLPLLYASAVNRHDIAKLILSKAQPQTVDPLCKFISLNDTVFTPRLDHLDIPYMLEGSPKRYTPFTDSPVNGTLVNGIRFRLSPSSPSCSSGAVSPLANIRNPSVSLASSENSENSKPSSLHTRAGLNNELTGHRSIRRISSGLFETELSSNTAVTFMVPLAQLAFNLSVYIEAGSSHSHSYRLPEPFTDERHAIPSEGSIIIDSALRDGIEQGVDDDDEKAEIMVGIEASTRRKSSAPILIKSRSVEAAMNSRKPQKASADQLSFCVMPRDVRKNALQSSHLIERQGSAPQLMLKRKPKGLDDDGSLGSSPMGSPVTGLSRCGTRQQILTNASSLKHSGLTHYMQD</sequence>
<dbReference type="EMBL" id="BDGG01000011">
    <property type="protein sequence ID" value="GAV04908.1"/>
    <property type="molecule type" value="Genomic_DNA"/>
</dbReference>
<comment type="caution">
    <text evidence="2">The sequence shown here is derived from an EMBL/GenBank/DDBJ whole genome shotgun (WGS) entry which is preliminary data.</text>
</comment>
<dbReference type="Proteomes" id="UP000186922">
    <property type="component" value="Unassembled WGS sequence"/>
</dbReference>
<dbReference type="Gene3D" id="1.25.40.20">
    <property type="entry name" value="Ankyrin repeat-containing domain"/>
    <property type="match status" value="1"/>
</dbReference>
<proteinExistence type="predicted"/>
<name>A0A1D1VYL3_RAMVA</name>
<gene>
    <name evidence="2" type="primary">RvY_15111</name>
    <name evidence="2" type="synonym">RvY_15111.1</name>
    <name evidence="2" type="ORF">RvY_15111-1</name>
</gene>
<dbReference type="AlphaFoldDB" id="A0A1D1VYL3"/>
<feature type="region of interest" description="Disordered" evidence="1">
    <location>
        <begin position="421"/>
        <end position="454"/>
    </location>
</feature>
<evidence type="ECO:0000256" key="1">
    <source>
        <dbReference type="SAM" id="MobiDB-lite"/>
    </source>
</evidence>
<accession>A0A1D1VYL3</accession>
<reference evidence="2 3" key="1">
    <citation type="journal article" date="2016" name="Nat. Commun.">
        <title>Extremotolerant tardigrade genome and improved radiotolerance of human cultured cells by tardigrade-unique protein.</title>
        <authorList>
            <person name="Hashimoto T."/>
            <person name="Horikawa D.D."/>
            <person name="Saito Y."/>
            <person name="Kuwahara H."/>
            <person name="Kozuka-Hata H."/>
            <person name="Shin-I T."/>
            <person name="Minakuchi Y."/>
            <person name="Ohishi K."/>
            <person name="Motoyama A."/>
            <person name="Aizu T."/>
            <person name="Enomoto A."/>
            <person name="Kondo K."/>
            <person name="Tanaka S."/>
            <person name="Hara Y."/>
            <person name="Koshikawa S."/>
            <person name="Sagara H."/>
            <person name="Miura T."/>
            <person name="Yokobori S."/>
            <person name="Miyagawa K."/>
            <person name="Suzuki Y."/>
            <person name="Kubo T."/>
            <person name="Oyama M."/>
            <person name="Kohara Y."/>
            <person name="Fujiyama A."/>
            <person name="Arakawa K."/>
            <person name="Katayama T."/>
            <person name="Toyoda A."/>
            <person name="Kunieda T."/>
        </authorList>
    </citation>
    <scope>NUCLEOTIDE SEQUENCE [LARGE SCALE GENOMIC DNA]</scope>
    <source>
        <strain evidence="2 3">YOKOZUNA-1</strain>
    </source>
</reference>
<dbReference type="OrthoDB" id="341259at2759"/>
<protein>
    <submittedName>
        <fullName evidence="2">Uncharacterized protein</fullName>
    </submittedName>
</protein>
<feature type="compositionally biased region" description="Low complexity" evidence="1">
    <location>
        <begin position="242"/>
        <end position="253"/>
    </location>
</feature>
<dbReference type="SUPFAM" id="SSF48403">
    <property type="entry name" value="Ankyrin repeat"/>
    <property type="match status" value="1"/>
</dbReference>
<dbReference type="InterPro" id="IPR036770">
    <property type="entry name" value="Ankyrin_rpt-contain_sf"/>
</dbReference>
<keyword evidence="3" id="KW-1185">Reference proteome</keyword>
<evidence type="ECO:0000313" key="2">
    <source>
        <dbReference type="EMBL" id="GAV04908.1"/>
    </source>
</evidence>
<feature type="region of interest" description="Disordered" evidence="1">
    <location>
        <begin position="238"/>
        <end position="261"/>
    </location>
</feature>
<evidence type="ECO:0000313" key="3">
    <source>
        <dbReference type="Proteomes" id="UP000186922"/>
    </source>
</evidence>